<dbReference type="SUPFAM" id="SSF51735">
    <property type="entry name" value="NAD(P)-binding Rossmann-fold domains"/>
    <property type="match status" value="1"/>
</dbReference>
<dbReference type="Proteomes" id="UP000199343">
    <property type="component" value="Unassembled WGS sequence"/>
</dbReference>
<dbReference type="InterPro" id="IPR036291">
    <property type="entry name" value="NAD(P)-bd_dom_sf"/>
</dbReference>
<dbReference type="FunFam" id="3.40.50.720:FF:000084">
    <property type="entry name" value="Short-chain dehydrogenase reductase"/>
    <property type="match status" value="1"/>
</dbReference>
<dbReference type="InterPro" id="IPR057326">
    <property type="entry name" value="KR_dom"/>
</dbReference>
<dbReference type="SMART" id="SM00822">
    <property type="entry name" value="PKS_KR"/>
    <property type="match status" value="1"/>
</dbReference>
<evidence type="ECO:0000256" key="1">
    <source>
        <dbReference type="ARBA" id="ARBA00023002"/>
    </source>
</evidence>
<dbReference type="EMBL" id="FMIC01000002">
    <property type="protein sequence ID" value="SCL70141.1"/>
    <property type="molecule type" value="Genomic_DNA"/>
</dbReference>
<dbReference type="NCBIfam" id="NF005909">
    <property type="entry name" value="PRK07890.1"/>
    <property type="match status" value="1"/>
</dbReference>
<accession>A0A1C6VUX8</accession>
<evidence type="ECO:0000313" key="3">
    <source>
        <dbReference type="EMBL" id="SCL70141.1"/>
    </source>
</evidence>
<dbReference type="PANTHER" id="PTHR43975">
    <property type="entry name" value="ZGC:101858"/>
    <property type="match status" value="1"/>
</dbReference>
<organism evidence="3 4">
    <name type="scientific">Micromonospora peucetia</name>
    <dbReference type="NCBI Taxonomy" id="47871"/>
    <lineage>
        <taxon>Bacteria</taxon>
        <taxon>Bacillati</taxon>
        <taxon>Actinomycetota</taxon>
        <taxon>Actinomycetes</taxon>
        <taxon>Micromonosporales</taxon>
        <taxon>Micromonosporaceae</taxon>
        <taxon>Micromonospora</taxon>
    </lineage>
</organism>
<gene>
    <name evidence="3" type="ORF">GA0070608_4244</name>
</gene>
<dbReference type="OrthoDB" id="9803333at2"/>
<dbReference type="GO" id="GO:0016491">
    <property type="term" value="F:oxidoreductase activity"/>
    <property type="evidence" value="ECO:0007669"/>
    <property type="project" value="UniProtKB-KW"/>
</dbReference>
<dbReference type="PANTHER" id="PTHR43975:SF2">
    <property type="entry name" value="EG:BACR7A4.14 PROTEIN-RELATED"/>
    <property type="match status" value="1"/>
</dbReference>
<dbReference type="Gene3D" id="3.40.50.720">
    <property type="entry name" value="NAD(P)-binding Rossmann-like Domain"/>
    <property type="match status" value="1"/>
</dbReference>
<keyword evidence="1" id="KW-0560">Oxidoreductase</keyword>
<dbReference type="AlphaFoldDB" id="A0A1C6VUX8"/>
<sequence length="257" mass="26826">MLQDKVVVVSGVGPGLGRAVAVGSARAGADVVLAARSNAVLDEVAAEVEQAGRKAVVVPTDITDPAAAGRLVKTTMDVFGRVDVLVNNAFAVPPIVPLVELDPAAVHAEMDTDVFGALRLTQLMADHLAATGGSMVMVSSVAARLSRPGFGAYKMTKSALIALAQTLATELGPRGVRVNVVVPGSIWAAPLREYYDYLANERGVTTAQVYEETAANLDLRRLPEAEEVANAVLFLASDLARAITGQCLDVNGGEYHH</sequence>
<dbReference type="STRING" id="47871.GA0070608_4244"/>
<proteinExistence type="predicted"/>
<reference evidence="3 4" key="1">
    <citation type="submission" date="2016-06" db="EMBL/GenBank/DDBJ databases">
        <authorList>
            <person name="Kjaerup R.B."/>
            <person name="Dalgaard T.S."/>
            <person name="Juul-Madsen H.R."/>
        </authorList>
    </citation>
    <scope>NUCLEOTIDE SEQUENCE [LARGE SCALE GENOMIC DNA]</scope>
    <source>
        <strain evidence="3 4">DSM 43363</strain>
    </source>
</reference>
<evidence type="ECO:0000259" key="2">
    <source>
        <dbReference type="SMART" id="SM00822"/>
    </source>
</evidence>
<feature type="domain" description="Ketoreductase" evidence="2">
    <location>
        <begin position="5"/>
        <end position="190"/>
    </location>
</feature>
<protein>
    <submittedName>
        <fullName evidence="3">NAD(P)-dependent dehydrogenase, short-chain alcohol dehydrogenase family</fullName>
    </submittedName>
</protein>
<dbReference type="CDD" id="cd05233">
    <property type="entry name" value="SDR_c"/>
    <property type="match status" value="1"/>
</dbReference>
<dbReference type="InterPro" id="IPR002347">
    <property type="entry name" value="SDR_fam"/>
</dbReference>
<name>A0A1C6VUX8_9ACTN</name>
<dbReference type="Pfam" id="PF13561">
    <property type="entry name" value="adh_short_C2"/>
    <property type="match status" value="1"/>
</dbReference>
<evidence type="ECO:0000313" key="4">
    <source>
        <dbReference type="Proteomes" id="UP000199343"/>
    </source>
</evidence>
<dbReference type="PRINTS" id="PR00081">
    <property type="entry name" value="GDHRDH"/>
</dbReference>
<dbReference type="PRINTS" id="PR00080">
    <property type="entry name" value="SDRFAMILY"/>
</dbReference>